<keyword evidence="2" id="KW-1185">Reference proteome</keyword>
<protein>
    <submittedName>
        <fullName evidence="1">Recombinase RecT</fullName>
    </submittedName>
</protein>
<accession>A0ABY6M2V1</accession>
<dbReference type="Pfam" id="PF03837">
    <property type="entry name" value="RecT"/>
    <property type="match status" value="1"/>
</dbReference>
<gene>
    <name evidence="1" type="ORF">K5I29_02245</name>
</gene>
<dbReference type="InterPro" id="IPR018330">
    <property type="entry name" value="RecT_fam"/>
</dbReference>
<sequence length="308" mass="35040">MSNQVTTQQQNKPITVKGLFNAETTKKRFEELLGKKAQGFISSVIQITSNNKLLAAANPTSILNSAVMAATLDLPINQNLGFAWIVPYKGEAQFQMGWKGYVQLAIRTGQYKSINVIEVYENQYRKWNALTEELDADFDIDGVGEVIGYVAYFKLTTGFEKTLYWSKDKIKRHASKYSQTYGKKNKQGNLVHSPWNDADQFDEMAKKTLVKQLISKWGIMSIELNKAVESDQAVIEDDGNFKYVDNESTIDVQVNEEVTRALEFMQNVNTLDDLKSFKESISEDLLIQIESDINEKENQLLFNEAIQE</sequence>
<reference evidence="1" key="1">
    <citation type="submission" date="2021-08" db="EMBL/GenBank/DDBJ databases">
        <title>Flavobacterium sp. strain CC-SYL302.</title>
        <authorList>
            <person name="Lin S.-Y."/>
            <person name="Lee T.-H."/>
            <person name="Young C.-C."/>
        </authorList>
    </citation>
    <scope>NUCLEOTIDE SEQUENCE</scope>
    <source>
        <strain evidence="1">CC-SYL302</strain>
    </source>
</reference>
<dbReference type="EMBL" id="CP081495">
    <property type="protein sequence ID" value="UYW01765.1"/>
    <property type="molecule type" value="Genomic_DNA"/>
</dbReference>
<dbReference type="NCBIfam" id="TIGR00616">
    <property type="entry name" value="rect"/>
    <property type="match status" value="1"/>
</dbReference>
<evidence type="ECO:0000313" key="1">
    <source>
        <dbReference type="EMBL" id="UYW01765.1"/>
    </source>
</evidence>
<proteinExistence type="predicted"/>
<dbReference type="Proteomes" id="UP001163328">
    <property type="component" value="Chromosome"/>
</dbReference>
<dbReference type="RefSeq" id="WP_264434239.1">
    <property type="nucleotide sequence ID" value="NZ_CP081495.1"/>
</dbReference>
<organism evidence="1 2">
    <name type="scientific">Flavobacterium agricola</name>
    <dbReference type="NCBI Taxonomy" id="2870839"/>
    <lineage>
        <taxon>Bacteria</taxon>
        <taxon>Pseudomonadati</taxon>
        <taxon>Bacteroidota</taxon>
        <taxon>Flavobacteriia</taxon>
        <taxon>Flavobacteriales</taxon>
        <taxon>Flavobacteriaceae</taxon>
        <taxon>Flavobacterium</taxon>
    </lineage>
</organism>
<name>A0ABY6M2V1_9FLAO</name>
<evidence type="ECO:0000313" key="2">
    <source>
        <dbReference type="Proteomes" id="UP001163328"/>
    </source>
</evidence>
<dbReference type="InterPro" id="IPR004590">
    <property type="entry name" value="ssDNA_annealing_RecT"/>
</dbReference>